<sequence length="80" mass="8943">MLSLALVRGSLIFSCACHASLVEILVIHHPRRPYNQRPCRPSFPSFVMGRSYTIVGCDPEEGFVWQIIFGGACELLHTPL</sequence>
<feature type="signal peptide" evidence="1">
    <location>
        <begin position="1"/>
        <end position="19"/>
    </location>
</feature>
<protein>
    <recommendedName>
        <fullName evidence="4">Secreted protein</fullName>
    </recommendedName>
</protein>
<evidence type="ECO:0000313" key="2">
    <source>
        <dbReference type="EMBL" id="KAF2864854.1"/>
    </source>
</evidence>
<reference evidence="2 3" key="1">
    <citation type="submission" date="2020-01" db="EMBL/GenBank/DDBJ databases">
        <authorList>
            <consortium name="DOE Joint Genome Institute"/>
            <person name="Haridas S."/>
            <person name="Albert R."/>
            <person name="Binder M."/>
            <person name="Bloem J."/>
            <person name="Labutti K."/>
            <person name="Salamov A."/>
            <person name="Andreopoulos B."/>
            <person name="Baker S.E."/>
            <person name="Barry K."/>
            <person name="Bills G."/>
            <person name="Bluhm B.H."/>
            <person name="Cannon C."/>
            <person name="Castanera R."/>
            <person name="Culley D.E."/>
            <person name="Daum C."/>
            <person name="Ezra D."/>
            <person name="Gonzalez J.B."/>
            <person name="Henrissat B."/>
            <person name="Kuo A."/>
            <person name="Liang C."/>
            <person name="Lipzen A."/>
            <person name="Lutzoni F."/>
            <person name="Magnuson J."/>
            <person name="Mondo S."/>
            <person name="Nolan M."/>
            <person name="Ohm R."/>
            <person name="Pangilinan J."/>
            <person name="Park H.-J.H."/>
            <person name="Ramirez L."/>
            <person name="Alfaro M."/>
            <person name="Sun H."/>
            <person name="Tritt A."/>
            <person name="Yoshinaga Y."/>
            <person name="Zwiers L.-H.L."/>
            <person name="Turgeon B.G."/>
            <person name="Goodwin S.B."/>
            <person name="Spatafora J.W."/>
            <person name="Crous P.W."/>
            <person name="Grigoriev I.V."/>
        </authorList>
    </citation>
    <scope>NUCLEOTIDE SEQUENCE [LARGE SCALE GENOMIC DNA]</scope>
    <source>
        <strain evidence="2 3">CBS 611.86</strain>
    </source>
</reference>
<dbReference type="Proteomes" id="UP000481861">
    <property type="component" value="Unassembled WGS sequence"/>
</dbReference>
<name>A0A7C8HYD6_9PLEO</name>
<proteinExistence type="predicted"/>
<dbReference type="AlphaFoldDB" id="A0A7C8HYD6"/>
<evidence type="ECO:0008006" key="4">
    <source>
        <dbReference type="Google" id="ProtNLM"/>
    </source>
</evidence>
<accession>A0A7C8HYD6</accession>
<comment type="caution">
    <text evidence="2">The sequence shown here is derived from an EMBL/GenBank/DDBJ whole genome shotgun (WGS) entry which is preliminary data.</text>
</comment>
<keyword evidence="1" id="KW-0732">Signal</keyword>
<organism evidence="2 3">
    <name type="scientific">Massariosphaeria phaeospora</name>
    <dbReference type="NCBI Taxonomy" id="100035"/>
    <lineage>
        <taxon>Eukaryota</taxon>
        <taxon>Fungi</taxon>
        <taxon>Dikarya</taxon>
        <taxon>Ascomycota</taxon>
        <taxon>Pezizomycotina</taxon>
        <taxon>Dothideomycetes</taxon>
        <taxon>Pleosporomycetidae</taxon>
        <taxon>Pleosporales</taxon>
        <taxon>Pleosporales incertae sedis</taxon>
        <taxon>Massariosphaeria</taxon>
    </lineage>
</organism>
<evidence type="ECO:0000256" key="1">
    <source>
        <dbReference type="SAM" id="SignalP"/>
    </source>
</evidence>
<feature type="chain" id="PRO_5028982496" description="Secreted protein" evidence="1">
    <location>
        <begin position="20"/>
        <end position="80"/>
    </location>
</feature>
<keyword evidence="3" id="KW-1185">Reference proteome</keyword>
<dbReference type="EMBL" id="JAADJZ010000039">
    <property type="protein sequence ID" value="KAF2864854.1"/>
    <property type="molecule type" value="Genomic_DNA"/>
</dbReference>
<evidence type="ECO:0000313" key="3">
    <source>
        <dbReference type="Proteomes" id="UP000481861"/>
    </source>
</evidence>
<gene>
    <name evidence="2" type="ORF">BDV95DRAFT_271357</name>
</gene>